<accession>A0A0M3IB12</accession>
<sequence length="158" mass="18880">MLNLAFAFAQKELTKLHITVDDTLRTYTGPRVPVCNAVALYLKNHFSLKPCFSIYRRLCGIQIIDDYEGERKDRQNFKSTLRALKEKMLKMEQRPDFDDYEGERKDRQNFKSTLRALKEKMLKMEQRPDFGELHFSMSCTVYQRKHDTFRINHVETDF</sequence>
<feature type="coiled-coil region" evidence="1">
    <location>
        <begin position="67"/>
        <end position="127"/>
    </location>
</feature>
<dbReference type="AlphaFoldDB" id="A0A0M3IB12"/>
<organism evidence="2 3">
    <name type="scientific">Ascaris lumbricoides</name>
    <name type="common">Giant roundworm</name>
    <dbReference type="NCBI Taxonomy" id="6252"/>
    <lineage>
        <taxon>Eukaryota</taxon>
        <taxon>Metazoa</taxon>
        <taxon>Ecdysozoa</taxon>
        <taxon>Nematoda</taxon>
        <taxon>Chromadorea</taxon>
        <taxon>Rhabditida</taxon>
        <taxon>Spirurina</taxon>
        <taxon>Ascaridomorpha</taxon>
        <taxon>Ascaridoidea</taxon>
        <taxon>Ascarididae</taxon>
        <taxon>Ascaris</taxon>
    </lineage>
</organism>
<protein>
    <submittedName>
        <fullName evidence="3">Transposase</fullName>
    </submittedName>
</protein>
<evidence type="ECO:0000256" key="1">
    <source>
        <dbReference type="SAM" id="Coils"/>
    </source>
</evidence>
<proteinExistence type="predicted"/>
<dbReference type="WBParaSite" id="ALUE_0001483001-mRNA-1">
    <property type="protein sequence ID" value="ALUE_0001483001-mRNA-1"/>
    <property type="gene ID" value="ALUE_0001483001"/>
</dbReference>
<keyword evidence="2" id="KW-1185">Reference proteome</keyword>
<name>A0A0M3IB12_ASCLU</name>
<keyword evidence="1" id="KW-0175">Coiled coil</keyword>
<evidence type="ECO:0000313" key="2">
    <source>
        <dbReference type="Proteomes" id="UP000036681"/>
    </source>
</evidence>
<reference evidence="3" key="1">
    <citation type="submission" date="2017-02" db="UniProtKB">
        <authorList>
            <consortium name="WormBaseParasite"/>
        </authorList>
    </citation>
    <scope>IDENTIFICATION</scope>
</reference>
<dbReference type="Proteomes" id="UP000036681">
    <property type="component" value="Unplaced"/>
</dbReference>
<evidence type="ECO:0000313" key="3">
    <source>
        <dbReference type="WBParaSite" id="ALUE_0001483001-mRNA-1"/>
    </source>
</evidence>